<keyword evidence="10" id="KW-0732">Signal</keyword>
<proteinExistence type="inferred from homology"/>
<dbReference type="PROSITE" id="PS00135">
    <property type="entry name" value="TRYPSIN_SER"/>
    <property type="match status" value="1"/>
</dbReference>
<dbReference type="SMART" id="SM00020">
    <property type="entry name" value="Tryp_SPc"/>
    <property type="match status" value="1"/>
</dbReference>
<dbReference type="InterPro" id="IPR043504">
    <property type="entry name" value="Peptidase_S1_PA_chymotrypsin"/>
</dbReference>
<dbReference type="Proteomes" id="UP000440578">
    <property type="component" value="Unassembled WGS sequence"/>
</dbReference>
<feature type="compositionally biased region" description="Polar residues" evidence="9">
    <location>
        <begin position="127"/>
        <end position="144"/>
    </location>
</feature>
<reference evidence="12 13" key="1">
    <citation type="submission" date="2019-07" db="EMBL/GenBank/DDBJ databases">
        <title>Draft genome assembly of a fouling barnacle, Amphibalanus amphitrite (Darwin, 1854): The first reference genome for Thecostraca.</title>
        <authorList>
            <person name="Kim W."/>
        </authorList>
    </citation>
    <scope>NUCLEOTIDE SEQUENCE [LARGE SCALE GENOMIC DNA]</scope>
    <source>
        <strain evidence="12">SNU_AA5</strain>
        <tissue evidence="12">Soma without cirri and trophi</tissue>
    </source>
</reference>
<feature type="region of interest" description="Disordered" evidence="9">
    <location>
        <begin position="432"/>
        <end position="500"/>
    </location>
</feature>
<dbReference type="EMBL" id="VIIS01000717">
    <property type="protein sequence ID" value="KAF0305829.1"/>
    <property type="molecule type" value="Genomic_DNA"/>
</dbReference>
<feature type="region of interest" description="Disordered" evidence="9">
    <location>
        <begin position="203"/>
        <end position="402"/>
    </location>
</feature>
<dbReference type="InterPro" id="IPR050127">
    <property type="entry name" value="Serine_Proteases_S1"/>
</dbReference>
<evidence type="ECO:0000256" key="10">
    <source>
        <dbReference type="SAM" id="SignalP"/>
    </source>
</evidence>
<dbReference type="PRINTS" id="PR00722">
    <property type="entry name" value="CHYMOTRYPSIN"/>
</dbReference>
<evidence type="ECO:0000256" key="3">
    <source>
        <dbReference type="ARBA" id="ARBA00022670"/>
    </source>
</evidence>
<accession>A0A6A4WKT7</accession>
<dbReference type="FunFam" id="2.40.10.10:FF:000002">
    <property type="entry name" value="Transmembrane protease serine"/>
    <property type="match status" value="1"/>
</dbReference>
<dbReference type="CDD" id="cd00190">
    <property type="entry name" value="Tryp_SPc"/>
    <property type="match status" value="1"/>
</dbReference>
<dbReference type="GO" id="GO:0004252">
    <property type="term" value="F:serine-type endopeptidase activity"/>
    <property type="evidence" value="ECO:0007669"/>
    <property type="project" value="InterPro"/>
</dbReference>
<organism evidence="12 13">
    <name type="scientific">Amphibalanus amphitrite</name>
    <name type="common">Striped barnacle</name>
    <name type="synonym">Balanus amphitrite</name>
    <dbReference type="NCBI Taxonomy" id="1232801"/>
    <lineage>
        <taxon>Eukaryota</taxon>
        <taxon>Metazoa</taxon>
        <taxon>Ecdysozoa</taxon>
        <taxon>Arthropoda</taxon>
        <taxon>Crustacea</taxon>
        <taxon>Multicrustacea</taxon>
        <taxon>Cirripedia</taxon>
        <taxon>Thoracica</taxon>
        <taxon>Thoracicalcarea</taxon>
        <taxon>Balanomorpha</taxon>
        <taxon>Balanoidea</taxon>
        <taxon>Balanidae</taxon>
        <taxon>Amphibalaninae</taxon>
        <taxon>Amphibalanus</taxon>
    </lineage>
</organism>
<dbReference type="InterPro" id="IPR009003">
    <property type="entry name" value="Peptidase_S1_PA"/>
</dbReference>
<dbReference type="Pfam" id="PF00089">
    <property type="entry name" value="Trypsin"/>
    <property type="match status" value="1"/>
</dbReference>
<evidence type="ECO:0000256" key="4">
    <source>
        <dbReference type="ARBA" id="ARBA00022801"/>
    </source>
</evidence>
<gene>
    <name evidence="12" type="primary">PCE_23</name>
    <name evidence="12" type="ORF">FJT64_022600</name>
</gene>
<dbReference type="InterPro" id="IPR018114">
    <property type="entry name" value="TRYPSIN_HIS"/>
</dbReference>
<dbReference type="Gene3D" id="2.40.10.10">
    <property type="entry name" value="Trypsin-like serine proteases"/>
    <property type="match status" value="1"/>
</dbReference>
<comment type="caution">
    <text evidence="12">The sequence shown here is derived from an EMBL/GenBank/DDBJ whole genome shotgun (WGS) entry which is preliminary data.</text>
</comment>
<sequence length="758" mass="83756">MVPARGLPLTCAVLLAAAVTARAARPKPEPYLDWLTLHRTDPSEPEQRILVTVVPDPQHDYVRHPVPGSPWSPAPIGTGPPLQSEELAESEPSDRPVPQLLSTQRPPRPDSELRQQTPALQPDSELRQQTPALGQDSGLRQQTPALEPAGDPRQQTPALGPDSDPGQQTSALQPAEETGQPAWTRDLPAGWTDRYPVASAYVDSYQSYSPEPSRSPYRPERPDGGPQLYPTEEWQDGSESNWLTHHLPVSRPVVTADTDSHQISPSEQHQSTGQSLTDQPLQAQHPWSQHMPPAWLQSPLFDSEIEWPLEANKFEPDDLEQQAERLQEEQAQEQEKKQEKGWPEEQQKSHYDQQERKQPEQQQKGQREELRDEDEKQHADGEEDSTHYDCPTRRPDRRPGSLLSRLVGPLLTWQDRPSGQRLLRYLANPLSSEHWTQQRRRRSSSDQLETHSPAPTASTEPPLTPTASTDPDSLQSEVVEASGPGGPPPPARCGVTSHQPTRIVGGAPAAPDRWPWMAALVVRVPWYGSWVNCGGALISGRHVLTAAHCLYSITRPSSLRSLVVRLGEYRLYTAADGPHLDLTPISITIHPAYEHYSQRFDFGIVTLPYDVTVHTAANSGLAEDLLPICLPTADGEFVGQNGTILGWGNLYESGYQSSILHEVTVPIWNQTACQHAYRDDSWGVGPDAFCAGLPHGGKDSCQGDSGGPLMVRAGPDQLWTVAGLVSWGEGCARPEFPGVYSNVAAARDWIDSVLEHHE</sequence>
<dbReference type="InterPro" id="IPR033116">
    <property type="entry name" value="TRYPSIN_SER"/>
</dbReference>
<evidence type="ECO:0000313" key="13">
    <source>
        <dbReference type="Proteomes" id="UP000440578"/>
    </source>
</evidence>
<evidence type="ECO:0000256" key="1">
    <source>
        <dbReference type="ARBA" id="ARBA00004613"/>
    </source>
</evidence>
<keyword evidence="5 8" id="KW-0720">Serine protease</keyword>
<dbReference type="GO" id="GO:0005615">
    <property type="term" value="C:extracellular space"/>
    <property type="evidence" value="ECO:0007669"/>
    <property type="project" value="TreeGrafter"/>
</dbReference>
<dbReference type="GO" id="GO:0006508">
    <property type="term" value="P:proteolysis"/>
    <property type="evidence" value="ECO:0007669"/>
    <property type="project" value="UniProtKB-KW"/>
</dbReference>
<dbReference type="PROSITE" id="PS50240">
    <property type="entry name" value="TRYPSIN_DOM"/>
    <property type="match status" value="1"/>
</dbReference>
<comment type="subcellular location">
    <subcellularLocation>
        <location evidence="1">Secreted</location>
    </subcellularLocation>
</comment>
<dbReference type="OrthoDB" id="545839at2759"/>
<dbReference type="PANTHER" id="PTHR24264:SF65">
    <property type="entry name" value="SRCR DOMAIN-CONTAINING PROTEIN"/>
    <property type="match status" value="1"/>
</dbReference>
<feature type="compositionally biased region" description="Basic and acidic residues" evidence="9">
    <location>
        <begin position="312"/>
        <end position="399"/>
    </location>
</feature>
<feature type="compositionally biased region" description="Polar residues" evidence="9">
    <location>
        <begin position="453"/>
        <end position="476"/>
    </location>
</feature>
<dbReference type="PROSITE" id="PS00134">
    <property type="entry name" value="TRYPSIN_HIS"/>
    <property type="match status" value="1"/>
</dbReference>
<keyword evidence="4 8" id="KW-0378">Hydrolase</keyword>
<evidence type="ECO:0000256" key="7">
    <source>
        <dbReference type="ARBA" id="ARBA00024195"/>
    </source>
</evidence>
<evidence type="ECO:0000259" key="11">
    <source>
        <dbReference type="PROSITE" id="PS50240"/>
    </source>
</evidence>
<evidence type="ECO:0000313" key="12">
    <source>
        <dbReference type="EMBL" id="KAF0305829.1"/>
    </source>
</evidence>
<name>A0A6A4WKT7_AMPAM</name>
<feature type="signal peptide" evidence="10">
    <location>
        <begin position="1"/>
        <end position="23"/>
    </location>
</feature>
<feature type="compositionally biased region" description="Polar residues" evidence="9">
    <location>
        <begin position="261"/>
        <end position="287"/>
    </location>
</feature>
<dbReference type="AlphaFoldDB" id="A0A6A4WKT7"/>
<evidence type="ECO:0000256" key="8">
    <source>
        <dbReference type="RuleBase" id="RU363034"/>
    </source>
</evidence>
<keyword evidence="2" id="KW-0964">Secreted</keyword>
<evidence type="ECO:0000256" key="9">
    <source>
        <dbReference type="SAM" id="MobiDB-lite"/>
    </source>
</evidence>
<keyword evidence="6" id="KW-1015">Disulfide bond</keyword>
<feature type="chain" id="PRO_5025481320" evidence="10">
    <location>
        <begin position="24"/>
        <end position="758"/>
    </location>
</feature>
<feature type="domain" description="Peptidase S1" evidence="11">
    <location>
        <begin position="503"/>
        <end position="755"/>
    </location>
</feature>
<evidence type="ECO:0000256" key="2">
    <source>
        <dbReference type="ARBA" id="ARBA00022525"/>
    </source>
</evidence>
<feature type="region of interest" description="Disordered" evidence="9">
    <location>
        <begin position="60"/>
        <end position="190"/>
    </location>
</feature>
<keyword evidence="13" id="KW-1185">Reference proteome</keyword>
<comment type="similarity">
    <text evidence="7">Belongs to the peptidase S1 family. CLIP subfamily.</text>
</comment>
<keyword evidence="3 8" id="KW-0645">Protease</keyword>
<protein>
    <submittedName>
        <fullName evidence="12">Proclotting enzyme</fullName>
    </submittedName>
</protein>
<dbReference type="SUPFAM" id="SSF50494">
    <property type="entry name" value="Trypsin-like serine proteases"/>
    <property type="match status" value="1"/>
</dbReference>
<dbReference type="InterPro" id="IPR001254">
    <property type="entry name" value="Trypsin_dom"/>
</dbReference>
<dbReference type="PANTHER" id="PTHR24264">
    <property type="entry name" value="TRYPSIN-RELATED"/>
    <property type="match status" value="1"/>
</dbReference>
<feature type="compositionally biased region" description="Low complexity" evidence="9">
    <location>
        <begin position="204"/>
        <end position="216"/>
    </location>
</feature>
<dbReference type="InterPro" id="IPR001314">
    <property type="entry name" value="Peptidase_S1A"/>
</dbReference>
<evidence type="ECO:0000256" key="5">
    <source>
        <dbReference type="ARBA" id="ARBA00022825"/>
    </source>
</evidence>
<evidence type="ECO:0000256" key="6">
    <source>
        <dbReference type="ARBA" id="ARBA00023157"/>
    </source>
</evidence>